<sequence>MHRTAEQTRDILPGSQRWDAGLQWYDFLLAIEFHHDGNGKMMYGEGQALGSNINFRHELSADLTISPQPQYLPGYDLRML</sequence>
<dbReference type="EMBL" id="CP035758">
    <property type="protein sequence ID" value="QBD83254.1"/>
    <property type="molecule type" value="Genomic_DNA"/>
</dbReference>
<evidence type="ECO:0000313" key="1">
    <source>
        <dbReference type="EMBL" id="QBD83254.1"/>
    </source>
</evidence>
<accession>A0A4P6K4W0</accession>
<evidence type="ECO:0000313" key="2">
    <source>
        <dbReference type="Proteomes" id="UP000290365"/>
    </source>
</evidence>
<dbReference type="KEGG" id="kbs:EPA93_47745"/>
<keyword evidence="2" id="KW-1185">Reference proteome</keyword>
<dbReference type="Proteomes" id="UP000290365">
    <property type="component" value="Chromosome"/>
</dbReference>
<gene>
    <name evidence="1" type="ORF">EPA93_47745</name>
</gene>
<reference evidence="1 2" key="1">
    <citation type="submission" date="2019-01" db="EMBL/GenBank/DDBJ databases">
        <title>Ktedonosporobacter rubrisoli SCAWS-G2.</title>
        <authorList>
            <person name="Huang Y."/>
            <person name="Yan B."/>
        </authorList>
    </citation>
    <scope>NUCLEOTIDE SEQUENCE [LARGE SCALE GENOMIC DNA]</scope>
    <source>
        <strain evidence="1 2">SCAWS-G2</strain>
    </source>
</reference>
<dbReference type="RefSeq" id="WP_129894320.1">
    <property type="nucleotide sequence ID" value="NZ_CP035758.1"/>
</dbReference>
<organism evidence="1 2">
    <name type="scientific">Ktedonosporobacter rubrisoli</name>
    <dbReference type="NCBI Taxonomy" id="2509675"/>
    <lineage>
        <taxon>Bacteria</taxon>
        <taxon>Bacillati</taxon>
        <taxon>Chloroflexota</taxon>
        <taxon>Ktedonobacteria</taxon>
        <taxon>Ktedonobacterales</taxon>
        <taxon>Ktedonosporobacteraceae</taxon>
        <taxon>Ktedonosporobacter</taxon>
    </lineage>
</organism>
<dbReference type="AlphaFoldDB" id="A0A4P6K4W0"/>
<proteinExistence type="predicted"/>
<name>A0A4P6K4W0_KTERU</name>
<protein>
    <submittedName>
        <fullName evidence="1">Uncharacterized protein</fullName>
    </submittedName>
</protein>
<dbReference type="OrthoDB" id="1144545at2"/>